<evidence type="ECO:0008006" key="3">
    <source>
        <dbReference type="Google" id="ProtNLM"/>
    </source>
</evidence>
<name>A0A6I8QVR3_XENTR</name>
<reference evidence="2" key="2">
    <citation type="submission" date="2020-05" db="UniProtKB">
        <authorList>
            <consortium name="Ensembl"/>
        </authorList>
    </citation>
    <scope>IDENTIFICATION</scope>
</reference>
<proteinExistence type="predicted"/>
<evidence type="ECO:0000313" key="2">
    <source>
        <dbReference type="Ensembl" id="ENSXETP00000073700"/>
    </source>
</evidence>
<feature type="signal peptide" evidence="1">
    <location>
        <begin position="1"/>
        <end position="25"/>
    </location>
</feature>
<dbReference type="AlphaFoldDB" id="A0A6I8QVR3"/>
<protein>
    <recommendedName>
        <fullName evidence="3">WAP domain-containing protein</fullName>
    </recommendedName>
</protein>
<sequence length="101" mass="11077">TKASSLLITCFIIVTCYFTWMTSCGKRGHCPVVPSGNNVTLDSCNTTCPGGKCCNVTCGMKCVNPIYITKKPKCYLLLVNDNNALQCCLWVYGWIKGLLIL</sequence>
<dbReference type="Bgee" id="ENSXETG00000035920">
    <property type="expression patterns" value="Expressed in neurula embryo and 3 other cell types or tissues"/>
</dbReference>
<accession>A0A6I8QVR3</accession>
<dbReference type="Ensembl" id="ENSXETT00000072398">
    <property type="protein sequence ID" value="ENSXETP00000073700"/>
    <property type="gene ID" value="ENSXETG00000035920"/>
</dbReference>
<evidence type="ECO:0000256" key="1">
    <source>
        <dbReference type="SAM" id="SignalP"/>
    </source>
</evidence>
<dbReference type="GeneTree" id="ENSGT01000000220455"/>
<feature type="chain" id="PRO_5030155425" description="WAP domain-containing protein" evidence="1">
    <location>
        <begin position="26"/>
        <end position="101"/>
    </location>
</feature>
<keyword evidence="1" id="KW-0732">Signal</keyword>
<reference evidence="2" key="1">
    <citation type="journal article" date="2010" name="Science">
        <title>The genome of the Western clawed frog Xenopus tropicalis.</title>
        <authorList>
            <person name="Hellsten U."/>
            <person name="Harland R.M."/>
            <person name="Gilchrist M.J."/>
            <person name="Hendrix D."/>
            <person name="Jurka J."/>
            <person name="Kapitonov V."/>
            <person name="Ovcharenko I."/>
            <person name="Putnam N.H."/>
            <person name="Shu S."/>
            <person name="Taher L."/>
            <person name="Blitz I.L."/>
            <person name="Blumberg B."/>
            <person name="Dichmann D.S."/>
            <person name="Dubchak I."/>
            <person name="Amaya E."/>
            <person name="Detter J.C."/>
            <person name="Fletcher R."/>
            <person name="Gerhard D.S."/>
            <person name="Goodstein D."/>
            <person name="Graves T."/>
            <person name="Grigoriev I.V."/>
            <person name="Grimwood J."/>
            <person name="Kawashima T."/>
            <person name="Lindquist E."/>
            <person name="Lucas S.M."/>
            <person name="Mead P.E."/>
            <person name="Mitros T."/>
            <person name="Ogino H."/>
            <person name="Ohta Y."/>
            <person name="Poliakov A.V."/>
            <person name="Pollet N."/>
            <person name="Robert J."/>
            <person name="Salamov A."/>
            <person name="Sater A.K."/>
            <person name="Schmutz J."/>
            <person name="Terry A."/>
            <person name="Vize P.D."/>
            <person name="Warren W.C."/>
            <person name="Wells D."/>
            <person name="Wills A."/>
            <person name="Wilson R.K."/>
            <person name="Zimmerman L.B."/>
            <person name="Zorn A.M."/>
            <person name="Grainger R."/>
            <person name="Grammer T."/>
            <person name="Khokha M.K."/>
            <person name="Richardson P.M."/>
            <person name="Rokhsar D.S."/>
        </authorList>
    </citation>
    <scope>NUCLEOTIDE SEQUENCE [LARGE SCALE GENOMIC DNA]</scope>
    <source>
        <strain evidence="2">Nigerian</strain>
    </source>
</reference>
<organism evidence="2">
    <name type="scientific">Xenopus tropicalis</name>
    <name type="common">Western clawed frog</name>
    <name type="synonym">Silurana tropicalis</name>
    <dbReference type="NCBI Taxonomy" id="8364"/>
    <lineage>
        <taxon>Eukaryota</taxon>
        <taxon>Metazoa</taxon>
        <taxon>Chordata</taxon>
        <taxon>Craniata</taxon>
        <taxon>Vertebrata</taxon>
        <taxon>Euteleostomi</taxon>
        <taxon>Amphibia</taxon>
        <taxon>Batrachia</taxon>
        <taxon>Anura</taxon>
        <taxon>Pipoidea</taxon>
        <taxon>Pipidae</taxon>
        <taxon>Xenopodinae</taxon>
        <taxon>Xenopus</taxon>
        <taxon>Silurana</taxon>
    </lineage>
</organism>